<comment type="caution">
    <text evidence="1">The sequence shown here is derived from an EMBL/GenBank/DDBJ whole genome shotgun (WGS) entry which is preliminary data.</text>
</comment>
<proteinExistence type="predicted"/>
<dbReference type="OrthoDB" id="999247at2759"/>
<evidence type="ECO:0008006" key="3">
    <source>
        <dbReference type="Google" id="ProtNLM"/>
    </source>
</evidence>
<feature type="non-terminal residue" evidence="1">
    <location>
        <position position="1"/>
    </location>
</feature>
<dbReference type="CDD" id="cd09272">
    <property type="entry name" value="RNase_HI_RT_Ty1"/>
    <property type="match status" value="1"/>
</dbReference>
<protein>
    <recommendedName>
        <fullName evidence="3">Copia protein</fullName>
    </recommendedName>
</protein>
<evidence type="ECO:0000313" key="1">
    <source>
        <dbReference type="EMBL" id="RDY01737.1"/>
    </source>
</evidence>
<keyword evidence="2" id="KW-1185">Reference proteome</keyword>
<dbReference type="EMBL" id="QJKJ01002700">
    <property type="protein sequence ID" value="RDY01737.1"/>
    <property type="molecule type" value="Genomic_DNA"/>
</dbReference>
<evidence type="ECO:0000313" key="2">
    <source>
        <dbReference type="Proteomes" id="UP000257109"/>
    </source>
</evidence>
<sequence>MQKLNSCKRFPMPDGCLMYDMIFLKLDLTHVMSQVCKFISKSEISTTEVKYMEVIVIVKEALCLIGLTKELGIQQDKVQLHCDSQGVIYLAKNQVYHARIKYINVTFHTLLRMHVIDMLTKLVITNKKNNRIMFPFNTIVFSFRMIV</sequence>
<accession>A0A371HG15</accession>
<dbReference type="AlphaFoldDB" id="A0A371HG15"/>
<reference evidence="1" key="1">
    <citation type="submission" date="2018-05" db="EMBL/GenBank/DDBJ databases">
        <title>Draft genome of Mucuna pruriens seed.</title>
        <authorList>
            <person name="Nnadi N.E."/>
            <person name="Vos R."/>
            <person name="Hasami M.H."/>
            <person name="Devisetty U.K."/>
            <person name="Aguiy J.C."/>
        </authorList>
    </citation>
    <scope>NUCLEOTIDE SEQUENCE [LARGE SCALE GENOMIC DNA]</scope>
    <source>
        <strain evidence="1">JCA_2017</strain>
    </source>
</reference>
<organism evidence="1 2">
    <name type="scientific">Mucuna pruriens</name>
    <name type="common">Velvet bean</name>
    <name type="synonym">Dolichos pruriens</name>
    <dbReference type="NCBI Taxonomy" id="157652"/>
    <lineage>
        <taxon>Eukaryota</taxon>
        <taxon>Viridiplantae</taxon>
        <taxon>Streptophyta</taxon>
        <taxon>Embryophyta</taxon>
        <taxon>Tracheophyta</taxon>
        <taxon>Spermatophyta</taxon>
        <taxon>Magnoliopsida</taxon>
        <taxon>eudicotyledons</taxon>
        <taxon>Gunneridae</taxon>
        <taxon>Pentapetalae</taxon>
        <taxon>rosids</taxon>
        <taxon>fabids</taxon>
        <taxon>Fabales</taxon>
        <taxon>Fabaceae</taxon>
        <taxon>Papilionoideae</taxon>
        <taxon>50 kb inversion clade</taxon>
        <taxon>NPAAA clade</taxon>
        <taxon>indigoferoid/millettioid clade</taxon>
        <taxon>Phaseoleae</taxon>
        <taxon>Mucuna</taxon>
    </lineage>
</organism>
<dbReference type="Proteomes" id="UP000257109">
    <property type="component" value="Unassembled WGS sequence"/>
</dbReference>
<gene>
    <name evidence="1" type="ORF">CR513_14903</name>
</gene>
<name>A0A371HG15_MUCPR</name>